<dbReference type="PANTHER" id="PTHR30287:SF1">
    <property type="entry name" value="INNER MEMBRANE PROTEIN"/>
    <property type="match status" value="1"/>
</dbReference>
<evidence type="ECO:0000259" key="7">
    <source>
        <dbReference type="Pfam" id="PF02687"/>
    </source>
</evidence>
<evidence type="ECO:0000259" key="8">
    <source>
        <dbReference type="Pfam" id="PF12704"/>
    </source>
</evidence>
<name>A0A8I0A9R0_9CLOT</name>
<dbReference type="AlphaFoldDB" id="A0A8I0A9R0"/>
<dbReference type="InterPro" id="IPR003838">
    <property type="entry name" value="ABC3_permease_C"/>
</dbReference>
<feature type="domain" description="ABC3 transporter permease C-terminal" evidence="7">
    <location>
        <begin position="319"/>
        <end position="432"/>
    </location>
</feature>
<evidence type="ECO:0000313" key="9">
    <source>
        <dbReference type="EMBL" id="MBC5640516.1"/>
    </source>
</evidence>
<evidence type="ECO:0000256" key="1">
    <source>
        <dbReference type="ARBA" id="ARBA00004651"/>
    </source>
</evidence>
<evidence type="ECO:0000256" key="6">
    <source>
        <dbReference type="SAM" id="Phobius"/>
    </source>
</evidence>
<evidence type="ECO:0000313" key="10">
    <source>
        <dbReference type="Proteomes" id="UP000662088"/>
    </source>
</evidence>
<dbReference type="GO" id="GO:0005886">
    <property type="term" value="C:plasma membrane"/>
    <property type="evidence" value="ECO:0007669"/>
    <property type="project" value="UniProtKB-SubCell"/>
</dbReference>
<dbReference type="Proteomes" id="UP000662088">
    <property type="component" value="Unassembled WGS sequence"/>
</dbReference>
<evidence type="ECO:0000256" key="2">
    <source>
        <dbReference type="ARBA" id="ARBA00022475"/>
    </source>
</evidence>
<proteinExistence type="predicted"/>
<evidence type="ECO:0000256" key="4">
    <source>
        <dbReference type="ARBA" id="ARBA00022989"/>
    </source>
</evidence>
<dbReference type="Pfam" id="PF12704">
    <property type="entry name" value="MacB_PCD"/>
    <property type="match status" value="1"/>
</dbReference>
<dbReference type="Pfam" id="PF02687">
    <property type="entry name" value="FtsX"/>
    <property type="match status" value="2"/>
</dbReference>
<comment type="subcellular location">
    <subcellularLocation>
        <location evidence="1">Cell membrane</location>
        <topology evidence="1">Multi-pass membrane protein</topology>
    </subcellularLocation>
</comment>
<keyword evidence="2" id="KW-1003">Cell membrane</keyword>
<evidence type="ECO:0000256" key="3">
    <source>
        <dbReference type="ARBA" id="ARBA00022692"/>
    </source>
</evidence>
<dbReference type="PANTHER" id="PTHR30287">
    <property type="entry name" value="MEMBRANE COMPONENT OF PREDICTED ABC SUPERFAMILY METABOLITE UPTAKE TRANSPORTER"/>
    <property type="match status" value="1"/>
</dbReference>
<organism evidence="9 10">
    <name type="scientific">Clostridium lentum</name>
    <dbReference type="NCBI Taxonomy" id="2763037"/>
    <lineage>
        <taxon>Bacteria</taxon>
        <taxon>Bacillati</taxon>
        <taxon>Bacillota</taxon>
        <taxon>Clostridia</taxon>
        <taxon>Eubacteriales</taxon>
        <taxon>Clostridiaceae</taxon>
        <taxon>Clostridium</taxon>
    </lineage>
</organism>
<gene>
    <name evidence="9" type="ORF">H8R92_08820</name>
</gene>
<feature type="transmembrane region" description="Helical" evidence="6">
    <location>
        <begin position="412"/>
        <end position="434"/>
    </location>
</feature>
<keyword evidence="5 6" id="KW-0472">Membrane</keyword>
<keyword evidence="3 6" id="KW-0812">Transmembrane</keyword>
<accession>A0A8I0A9R0</accession>
<protein>
    <submittedName>
        <fullName evidence="9">ABC transporter permease</fullName>
    </submittedName>
</protein>
<keyword evidence="4 6" id="KW-1133">Transmembrane helix</keyword>
<sequence>MKAYSKSILREIKSSKARFISILVIILLGVAFYSGIKASGPNMKAAIENFYNEYNLMDAKIVSSVGLSQEDLKLLDNNDKILDYYASHTIDANLTNINSVVKFMEYDQDKSVNINSLEILEGRLPKNIGEIALDEQALKYGDFKIGDTYTIQCDDNIENQLNNNSFKIVGIVRSPLYIEKLAKGTTTVGKGIVDYFAILNKNDFSMEVYSEIYITFKNTKDLETYSDEYAEKMKENMKYIEELFSSRPDERLEEIKIKAIEEIRKNYVDAIGSDFYISMIESQLPKIDDVKYYFFDRNDNPGYSEFYDVVKRINSIATVFPIVFFIVAVLICLTTMTRMVEENRIEIGTMKALGYSNSEISIKYILYASLASILGGILGVIIGFNLFPRIIYKAYSTQYDLPELTIVYYSSYIFQAMIISILCTVGAALIVLNVDLNSTPSILMRPKAPKIGKRILLERITLIWRRLNFNEKVTFRNLFRYKQRMIMTVFGIASCTAMIITGFGLKDSIGDLTNKQFNKLWKYQATVIFNENIDNENEDEYINKLNNIEGYEDSLKIHQEIVSISKENINKQNVTLYVPESNTKIDNFVLLNNRITKEKYQLTTDGAIINEKLAKLLEVKIGDEISFNNADNNSYKIKVKGISENYLTHAIYMSKEYYKNVFNNDVIYNSQFIKLSQDNYNEDDIASQLMESNKVINVTMTSYLAKTTNESMDTLNVVVIILIISAGGLALVVLYNLNNINVSERIRELSTIKVLGFYDYEVTMYILRENFILTALGIIIGVFMGKILHGFVITTAEADNMMLSPNIYIMSFIYSVILTIVFSLIVMFMMHRKLRKINMIDALKSNE</sequence>
<feature type="transmembrane region" description="Helical" evidence="6">
    <location>
        <begin position="316"/>
        <end position="336"/>
    </location>
</feature>
<dbReference type="InterPro" id="IPR025857">
    <property type="entry name" value="MacB_PCD"/>
</dbReference>
<feature type="transmembrane region" description="Helical" evidence="6">
    <location>
        <begin position="20"/>
        <end position="36"/>
    </location>
</feature>
<dbReference type="InterPro" id="IPR038766">
    <property type="entry name" value="Membrane_comp_ABC_pdt"/>
</dbReference>
<feature type="transmembrane region" description="Helical" evidence="6">
    <location>
        <begin position="807"/>
        <end position="830"/>
    </location>
</feature>
<feature type="transmembrane region" description="Helical" evidence="6">
    <location>
        <begin position="771"/>
        <end position="795"/>
    </location>
</feature>
<keyword evidence="10" id="KW-1185">Reference proteome</keyword>
<feature type="transmembrane region" description="Helical" evidence="6">
    <location>
        <begin position="364"/>
        <end position="392"/>
    </location>
</feature>
<dbReference type="EMBL" id="JACOOQ010000014">
    <property type="protein sequence ID" value="MBC5640516.1"/>
    <property type="molecule type" value="Genomic_DNA"/>
</dbReference>
<feature type="domain" description="ABC3 transporter permease C-terminal" evidence="7">
    <location>
        <begin position="721"/>
        <end position="838"/>
    </location>
</feature>
<feature type="transmembrane region" description="Helical" evidence="6">
    <location>
        <begin position="485"/>
        <end position="505"/>
    </location>
</feature>
<feature type="transmembrane region" description="Helical" evidence="6">
    <location>
        <begin position="715"/>
        <end position="737"/>
    </location>
</feature>
<reference evidence="9" key="1">
    <citation type="submission" date="2020-08" db="EMBL/GenBank/DDBJ databases">
        <title>Genome public.</title>
        <authorList>
            <person name="Liu C."/>
            <person name="Sun Q."/>
        </authorList>
    </citation>
    <scope>NUCLEOTIDE SEQUENCE</scope>
    <source>
        <strain evidence="9">NSJ-42</strain>
    </source>
</reference>
<evidence type="ECO:0000256" key="5">
    <source>
        <dbReference type="ARBA" id="ARBA00023136"/>
    </source>
</evidence>
<feature type="domain" description="MacB-like periplasmic core" evidence="8">
    <location>
        <begin position="488"/>
        <end position="659"/>
    </location>
</feature>
<comment type="caution">
    <text evidence="9">The sequence shown here is derived from an EMBL/GenBank/DDBJ whole genome shotgun (WGS) entry which is preliminary data.</text>
</comment>